<reference evidence="1 2" key="1">
    <citation type="journal article" date="2021" name="BMC Genomics">
        <title>Datura genome reveals duplications of psychoactive alkaloid biosynthetic genes and high mutation rate following tissue culture.</title>
        <authorList>
            <person name="Rajewski A."/>
            <person name="Carter-House D."/>
            <person name="Stajich J."/>
            <person name="Litt A."/>
        </authorList>
    </citation>
    <scope>NUCLEOTIDE SEQUENCE [LARGE SCALE GENOMIC DNA]</scope>
    <source>
        <strain evidence="1">AR-01</strain>
    </source>
</reference>
<gene>
    <name evidence="1" type="ORF">HAX54_017309</name>
</gene>
<dbReference type="EMBL" id="JACEIK010002143">
    <property type="protein sequence ID" value="MCD9559384.1"/>
    <property type="molecule type" value="Genomic_DNA"/>
</dbReference>
<organism evidence="1 2">
    <name type="scientific">Datura stramonium</name>
    <name type="common">Jimsonweed</name>
    <name type="synonym">Common thornapple</name>
    <dbReference type="NCBI Taxonomy" id="4076"/>
    <lineage>
        <taxon>Eukaryota</taxon>
        <taxon>Viridiplantae</taxon>
        <taxon>Streptophyta</taxon>
        <taxon>Embryophyta</taxon>
        <taxon>Tracheophyta</taxon>
        <taxon>Spermatophyta</taxon>
        <taxon>Magnoliopsida</taxon>
        <taxon>eudicotyledons</taxon>
        <taxon>Gunneridae</taxon>
        <taxon>Pentapetalae</taxon>
        <taxon>asterids</taxon>
        <taxon>lamiids</taxon>
        <taxon>Solanales</taxon>
        <taxon>Solanaceae</taxon>
        <taxon>Solanoideae</taxon>
        <taxon>Datureae</taxon>
        <taxon>Datura</taxon>
    </lineage>
</organism>
<sequence length="69" mass="7498">MLNCVSPVPTSFHQNLAGANLLNVDSRGMQIILTPAAVNEVLGLPNPPEDELKARDVDGNEQWLVDDML</sequence>
<name>A0ABS8UMR5_DATST</name>
<keyword evidence="2" id="KW-1185">Reference proteome</keyword>
<comment type="caution">
    <text evidence="1">The sequence shown here is derived from an EMBL/GenBank/DDBJ whole genome shotgun (WGS) entry which is preliminary data.</text>
</comment>
<accession>A0ABS8UMR5</accession>
<evidence type="ECO:0000313" key="1">
    <source>
        <dbReference type="EMBL" id="MCD9559384.1"/>
    </source>
</evidence>
<protein>
    <submittedName>
        <fullName evidence="1">Uncharacterized protein</fullName>
    </submittedName>
</protein>
<evidence type="ECO:0000313" key="2">
    <source>
        <dbReference type="Proteomes" id="UP000823775"/>
    </source>
</evidence>
<dbReference type="Proteomes" id="UP000823775">
    <property type="component" value="Unassembled WGS sequence"/>
</dbReference>
<proteinExistence type="predicted"/>